<keyword evidence="1" id="KW-1133">Transmembrane helix</keyword>
<dbReference type="Pfam" id="PF01476">
    <property type="entry name" value="LysM"/>
    <property type="match status" value="1"/>
</dbReference>
<dbReference type="OrthoDB" id="5084290at2"/>
<dbReference type="EMBL" id="PVTL01000002">
    <property type="protein sequence ID" value="PRY69727.1"/>
    <property type="molecule type" value="Genomic_DNA"/>
</dbReference>
<organism evidence="3 4">
    <name type="scientific">Glaciihabitans tibetensis</name>
    <dbReference type="NCBI Taxonomy" id="1266600"/>
    <lineage>
        <taxon>Bacteria</taxon>
        <taxon>Bacillati</taxon>
        <taxon>Actinomycetota</taxon>
        <taxon>Actinomycetes</taxon>
        <taxon>Micrococcales</taxon>
        <taxon>Microbacteriaceae</taxon>
        <taxon>Glaciihabitans</taxon>
    </lineage>
</organism>
<dbReference type="InterPro" id="IPR036779">
    <property type="entry name" value="LysM_dom_sf"/>
</dbReference>
<dbReference type="PROSITE" id="PS51782">
    <property type="entry name" value="LYSM"/>
    <property type="match status" value="1"/>
</dbReference>
<keyword evidence="1" id="KW-0812">Transmembrane</keyword>
<feature type="transmembrane region" description="Helical" evidence="1">
    <location>
        <begin position="29"/>
        <end position="48"/>
    </location>
</feature>
<proteinExistence type="predicted"/>
<accession>A0A2T0VHN1</accession>
<evidence type="ECO:0000256" key="1">
    <source>
        <dbReference type="SAM" id="Phobius"/>
    </source>
</evidence>
<dbReference type="RefSeq" id="WP_106210721.1">
    <property type="nucleotide sequence ID" value="NZ_PVTL01000002.1"/>
</dbReference>
<keyword evidence="1" id="KW-0472">Membrane</keyword>
<dbReference type="SMART" id="SM00257">
    <property type="entry name" value="LysM"/>
    <property type="match status" value="1"/>
</dbReference>
<keyword evidence="4" id="KW-1185">Reference proteome</keyword>
<dbReference type="InterPro" id="IPR018392">
    <property type="entry name" value="LysM"/>
</dbReference>
<dbReference type="AlphaFoldDB" id="A0A2T0VHN1"/>
<dbReference type="CDD" id="cd00118">
    <property type="entry name" value="LysM"/>
    <property type="match status" value="1"/>
</dbReference>
<evidence type="ECO:0000259" key="2">
    <source>
        <dbReference type="PROSITE" id="PS51782"/>
    </source>
</evidence>
<name>A0A2T0VHN1_9MICO</name>
<dbReference type="Gene3D" id="3.10.350.10">
    <property type="entry name" value="LysM domain"/>
    <property type="match status" value="1"/>
</dbReference>
<dbReference type="Proteomes" id="UP000237983">
    <property type="component" value="Unassembled WGS sequence"/>
</dbReference>
<evidence type="ECO:0000313" key="3">
    <source>
        <dbReference type="EMBL" id="PRY69727.1"/>
    </source>
</evidence>
<comment type="caution">
    <text evidence="3">The sequence shown here is derived from an EMBL/GenBank/DDBJ whole genome shotgun (WGS) entry which is preliminary data.</text>
</comment>
<reference evidence="3 4" key="1">
    <citation type="submission" date="2018-03" db="EMBL/GenBank/DDBJ databases">
        <title>Genomic Encyclopedia of Type Strains, Phase III (KMG-III): the genomes of soil and plant-associated and newly described type strains.</title>
        <authorList>
            <person name="Whitman W."/>
        </authorList>
    </citation>
    <scope>NUCLEOTIDE SEQUENCE [LARGE SCALE GENOMIC DNA]</scope>
    <source>
        <strain evidence="3 4">CGMCC 1.12484</strain>
    </source>
</reference>
<feature type="domain" description="LysM" evidence="2">
    <location>
        <begin position="65"/>
        <end position="114"/>
    </location>
</feature>
<gene>
    <name evidence="3" type="ORF">B0I08_102404</name>
</gene>
<protein>
    <submittedName>
        <fullName evidence="3">LysM domain-containing protein</fullName>
    </submittedName>
</protein>
<evidence type="ECO:0000313" key="4">
    <source>
        <dbReference type="Proteomes" id="UP000237983"/>
    </source>
</evidence>
<sequence>MSITVKTGSQEFAARPTAPRLRITARGRAVLTAVVALPVVVLIVLMALNGGGAIATGSAPSEPLQSVTVMAGDSLWDLAEDIAPEADPREVIADLVSLNTLVSAEVRPGQQLDVPREYSNH</sequence>